<feature type="domain" description="ABC transporter" evidence="10">
    <location>
        <begin position="2"/>
        <end position="236"/>
    </location>
</feature>
<comment type="subunit">
    <text evidence="8">The complex is probably composed of two ATP-binding proteins, two transmembrane proteins and a solute-binding protein.</text>
</comment>
<dbReference type="PROSITE" id="PS00211">
    <property type="entry name" value="ABC_TRANSPORTER_1"/>
    <property type="match status" value="1"/>
</dbReference>
<dbReference type="InterPro" id="IPR003439">
    <property type="entry name" value="ABC_transporter-like_ATP-bd"/>
</dbReference>
<comment type="subcellular location">
    <subcellularLocation>
        <location evidence="8">Cell inner membrane</location>
        <topology evidence="8">Peripheral membrane protein</topology>
    </subcellularLocation>
</comment>
<evidence type="ECO:0000256" key="7">
    <source>
        <dbReference type="PROSITE-ProRule" id="PRU00703"/>
    </source>
</evidence>
<evidence type="ECO:0000256" key="1">
    <source>
        <dbReference type="ARBA" id="ARBA00005417"/>
    </source>
</evidence>
<keyword evidence="4 8" id="KW-0547">Nucleotide-binding</keyword>
<dbReference type="PANTHER" id="PTHR43117">
    <property type="entry name" value="OSMOPROTECTANT IMPORT ATP-BINDING PROTEIN OSMV"/>
    <property type="match status" value="1"/>
</dbReference>
<name>A0ABV2GEW7_9BACL</name>
<keyword evidence="6 7" id="KW-0129">CBS domain</keyword>
<dbReference type="Gene3D" id="3.40.50.300">
    <property type="entry name" value="P-loop containing nucleotide triphosphate hydrolases"/>
    <property type="match status" value="1"/>
</dbReference>
<dbReference type="PANTHER" id="PTHR43117:SF3">
    <property type="entry name" value="CHOLINE TRANSPORT ATP-BINDING PROTEIN OPUBA"/>
    <property type="match status" value="1"/>
</dbReference>
<dbReference type="Pfam" id="PF00571">
    <property type="entry name" value="CBS"/>
    <property type="match status" value="2"/>
</dbReference>
<dbReference type="PROSITE" id="PS50893">
    <property type="entry name" value="ABC_TRANSPORTER_2"/>
    <property type="match status" value="1"/>
</dbReference>
<feature type="region of interest" description="Disordered" evidence="9">
    <location>
        <begin position="376"/>
        <end position="396"/>
    </location>
</feature>
<keyword evidence="8" id="KW-0472">Membrane</keyword>
<evidence type="ECO:0000256" key="8">
    <source>
        <dbReference type="RuleBase" id="RU369116"/>
    </source>
</evidence>
<feature type="domain" description="CBS" evidence="11">
    <location>
        <begin position="315"/>
        <end position="373"/>
    </location>
</feature>
<keyword evidence="8" id="KW-1003">Cell membrane</keyword>
<evidence type="ECO:0000259" key="11">
    <source>
        <dbReference type="PROSITE" id="PS51371"/>
    </source>
</evidence>
<dbReference type="SUPFAM" id="SSF52540">
    <property type="entry name" value="P-loop containing nucleoside triphosphate hydrolases"/>
    <property type="match status" value="1"/>
</dbReference>
<dbReference type="Gene3D" id="3.10.580.10">
    <property type="entry name" value="CBS-domain"/>
    <property type="match status" value="1"/>
</dbReference>
<evidence type="ECO:0000256" key="4">
    <source>
        <dbReference type="ARBA" id="ARBA00022741"/>
    </source>
</evidence>
<dbReference type="Proteomes" id="UP001549099">
    <property type="component" value="Unassembled WGS sequence"/>
</dbReference>
<dbReference type="RefSeq" id="WP_354199250.1">
    <property type="nucleotide sequence ID" value="NZ_JBEPLW010000036.1"/>
</dbReference>
<evidence type="ECO:0000256" key="5">
    <source>
        <dbReference type="ARBA" id="ARBA00022840"/>
    </source>
</evidence>
<feature type="domain" description="CBS" evidence="11">
    <location>
        <begin position="255"/>
        <end position="311"/>
    </location>
</feature>
<dbReference type="InterPro" id="IPR017871">
    <property type="entry name" value="ABC_transporter-like_CS"/>
</dbReference>
<dbReference type="PROSITE" id="PS51371">
    <property type="entry name" value="CBS"/>
    <property type="match status" value="2"/>
</dbReference>
<sequence length="396" mass="43800">MLVFDNVSKVYPGGKRAVDHLNLEIGEGEFICFIGPSGCGKTTTMKMINRLVKPSEGKILLNGKNILDQNVVELRRSIGYVIQQIGLFPHMTIRDNIALVPKLKGVSAEDRNKRAEELLDLVNMPKEFLDRFPHELSGGQQQRIGVLRALASNPPLILMDEPFGALDPITRDSLQAEFKNLQQSLGKTIIFVTHDMDEAIKLADRIVIMRAGQIVQVGSPDEILRNPADDFVRDFIGKERLAEAQQHFQTVGQIMNPDPVSIGLGATISEAVRTMRRRRVDSLLVTDDAGILRGKITIEQIDRNRDRDAAVADLMERDIGTVRADTLLRDATRNILIRGSKYVPVVDQRKRLIGIITRTNLVDVLYDSIWGEEEDEGDAAVGEAAAAPAPQAGEGS</sequence>
<keyword evidence="13" id="KW-1185">Reference proteome</keyword>
<dbReference type="GO" id="GO:0005524">
    <property type="term" value="F:ATP binding"/>
    <property type="evidence" value="ECO:0007669"/>
    <property type="project" value="UniProtKB-KW"/>
</dbReference>
<comment type="catalytic activity">
    <reaction evidence="8">
        <text>a quaternary ammonium(out) + ATP + H2O = a quaternary ammonium(in) + ADP + phosphate + H(+)</text>
        <dbReference type="Rhea" id="RHEA:11036"/>
        <dbReference type="ChEBI" id="CHEBI:15377"/>
        <dbReference type="ChEBI" id="CHEBI:15378"/>
        <dbReference type="ChEBI" id="CHEBI:30616"/>
        <dbReference type="ChEBI" id="CHEBI:35267"/>
        <dbReference type="ChEBI" id="CHEBI:43474"/>
        <dbReference type="ChEBI" id="CHEBI:456216"/>
    </reaction>
</comment>
<keyword evidence="5 8" id="KW-0067">ATP-binding</keyword>
<evidence type="ECO:0000256" key="9">
    <source>
        <dbReference type="SAM" id="MobiDB-lite"/>
    </source>
</evidence>
<dbReference type="NCBIfam" id="TIGR01186">
    <property type="entry name" value="proV"/>
    <property type="match status" value="1"/>
</dbReference>
<dbReference type="InterPro" id="IPR003593">
    <property type="entry name" value="AAA+_ATPase"/>
</dbReference>
<comment type="similarity">
    <text evidence="1 8">Belongs to the ABC transporter superfamily.</text>
</comment>
<gene>
    <name evidence="12" type="ORF">ABID49_002772</name>
</gene>
<dbReference type="EC" id="7.6.2.9" evidence="8"/>
<feature type="compositionally biased region" description="Low complexity" evidence="9">
    <location>
        <begin position="379"/>
        <end position="396"/>
    </location>
</feature>
<keyword evidence="3" id="KW-0677">Repeat</keyword>
<organism evidence="12 13">
    <name type="scientific">Bhargavaea ullalensis</name>
    <dbReference type="NCBI Taxonomy" id="1265685"/>
    <lineage>
        <taxon>Bacteria</taxon>
        <taxon>Bacillati</taxon>
        <taxon>Bacillota</taxon>
        <taxon>Bacilli</taxon>
        <taxon>Bacillales</taxon>
        <taxon>Caryophanaceae</taxon>
        <taxon>Bhargavaea</taxon>
    </lineage>
</organism>
<evidence type="ECO:0000256" key="6">
    <source>
        <dbReference type="ARBA" id="ARBA00023122"/>
    </source>
</evidence>
<comment type="caution">
    <text evidence="12">The sequence shown here is derived from an EMBL/GenBank/DDBJ whole genome shotgun (WGS) entry which is preliminary data.</text>
</comment>
<dbReference type="CDD" id="cd03295">
    <property type="entry name" value="ABC_OpuCA_Osmoprotection"/>
    <property type="match status" value="1"/>
</dbReference>
<dbReference type="Pfam" id="PF00005">
    <property type="entry name" value="ABC_tran"/>
    <property type="match status" value="1"/>
</dbReference>
<reference evidence="12 13" key="1">
    <citation type="submission" date="2024-06" db="EMBL/GenBank/DDBJ databases">
        <title>Genomic Encyclopedia of Type Strains, Phase IV (KMG-IV): sequencing the most valuable type-strain genomes for metagenomic binning, comparative biology and taxonomic classification.</title>
        <authorList>
            <person name="Goeker M."/>
        </authorList>
    </citation>
    <scope>NUCLEOTIDE SEQUENCE [LARGE SCALE GENOMIC DNA]</scope>
    <source>
        <strain evidence="12 13">DSM 26128</strain>
    </source>
</reference>
<keyword evidence="8" id="KW-0997">Cell inner membrane</keyword>
<evidence type="ECO:0000313" key="12">
    <source>
        <dbReference type="EMBL" id="MET3576840.1"/>
    </source>
</evidence>
<dbReference type="InterPro" id="IPR005892">
    <property type="entry name" value="Gly-betaine_transp_ATP-bd"/>
</dbReference>
<protein>
    <recommendedName>
        <fullName evidence="8">Quaternary amine transport ATP-binding protein</fullName>
        <ecNumber evidence="8">7.6.2.9</ecNumber>
    </recommendedName>
</protein>
<keyword evidence="2 8" id="KW-0813">Transport</keyword>
<evidence type="ECO:0000313" key="13">
    <source>
        <dbReference type="Proteomes" id="UP001549099"/>
    </source>
</evidence>
<dbReference type="EMBL" id="JBEPLW010000036">
    <property type="protein sequence ID" value="MET3576840.1"/>
    <property type="molecule type" value="Genomic_DNA"/>
</dbReference>
<dbReference type="InterPro" id="IPR046342">
    <property type="entry name" value="CBS_dom_sf"/>
</dbReference>
<evidence type="ECO:0000256" key="2">
    <source>
        <dbReference type="ARBA" id="ARBA00022448"/>
    </source>
</evidence>
<evidence type="ECO:0000256" key="3">
    <source>
        <dbReference type="ARBA" id="ARBA00022737"/>
    </source>
</evidence>
<dbReference type="CDD" id="cd04583">
    <property type="entry name" value="CBS_pair_ABC_OpuCA_assoc"/>
    <property type="match status" value="1"/>
</dbReference>
<proteinExistence type="inferred from homology"/>
<dbReference type="SMART" id="SM00116">
    <property type="entry name" value="CBS"/>
    <property type="match status" value="2"/>
</dbReference>
<dbReference type="InterPro" id="IPR027417">
    <property type="entry name" value="P-loop_NTPase"/>
</dbReference>
<accession>A0ABV2GEW7</accession>
<dbReference type="InterPro" id="IPR000644">
    <property type="entry name" value="CBS_dom"/>
</dbReference>
<dbReference type="SMART" id="SM00382">
    <property type="entry name" value="AAA"/>
    <property type="match status" value="1"/>
</dbReference>
<evidence type="ECO:0000259" key="10">
    <source>
        <dbReference type="PROSITE" id="PS50893"/>
    </source>
</evidence>
<dbReference type="SUPFAM" id="SSF54631">
    <property type="entry name" value="CBS-domain pair"/>
    <property type="match status" value="1"/>
</dbReference>